<dbReference type="EMBL" id="JAVRRA010025976">
    <property type="protein sequence ID" value="KAK5103993.1"/>
    <property type="molecule type" value="Genomic_DNA"/>
</dbReference>
<evidence type="ECO:0000313" key="1">
    <source>
        <dbReference type="EMBL" id="KAK5103993.1"/>
    </source>
</evidence>
<dbReference type="Proteomes" id="UP001357485">
    <property type="component" value="Unassembled WGS sequence"/>
</dbReference>
<comment type="caution">
    <text evidence="1">The sequence shown here is derived from an EMBL/GenBank/DDBJ whole genome shotgun (WGS) entry which is preliminary data.</text>
</comment>
<gene>
    <name evidence="1" type="ORF">LTR16_006858</name>
</gene>
<sequence length="58" mass="6849">TMRTMSLAYLRLVPESLPREALSFRQLLGTFLRTKLVERPTTALLFEYCKRISPFSWI</sequence>
<protein>
    <submittedName>
        <fullName evidence="1">Uncharacterized protein</fullName>
    </submittedName>
</protein>
<name>A0ABR0KRY7_9PEZI</name>
<evidence type="ECO:0000313" key="2">
    <source>
        <dbReference type="Proteomes" id="UP001357485"/>
    </source>
</evidence>
<feature type="non-terminal residue" evidence="1">
    <location>
        <position position="58"/>
    </location>
</feature>
<reference evidence="1 2" key="1">
    <citation type="submission" date="2023-08" db="EMBL/GenBank/DDBJ databases">
        <title>Black Yeasts Isolated from many extreme environments.</title>
        <authorList>
            <person name="Coleine C."/>
            <person name="Stajich J.E."/>
            <person name="Selbmann L."/>
        </authorList>
    </citation>
    <scope>NUCLEOTIDE SEQUENCE [LARGE SCALE GENOMIC DNA]</scope>
    <source>
        <strain evidence="1 2">CCFEE 536</strain>
    </source>
</reference>
<accession>A0ABR0KRY7</accession>
<organism evidence="1 2">
    <name type="scientific">Cryomyces antarcticus</name>
    <dbReference type="NCBI Taxonomy" id="329879"/>
    <lineage>
        <taxon>Eukaryota</taxon>
        <taxon>Fungi</taxon>
        <taxon>Dikarya</taxon>
        <taxon>Ascomycota</taxon>
        <taxon>Pezizomycotina</taxon>
        <taxon>Dothideomycetes</taxon>
        <taxon>Dothideomycetes incertae sedis</taxon>
        <taxon>Cryomyces</taxon>
    </lineage>
</organism>
<feature type="non-terminal residue" evidence="1">
    <location>
        <position position="1"/>
    </location>
</feature>
<keyword evidence="2" id="KW-1185">Reference proteome</keyword>
<proteinExistence type="predicted"/>